<sequence length="385" mass="39903">MRDKAFPRAACAIAGAATFGIGLCEGYSALEMTARAGLLALEDAGLGLADVDGLFTCLPEDLLGGLAVAEYLGVGARFVDNNRTGGSSFLNHLMTACFMISAGYMDTALICYGSNQRTAAGRLVSALRGSVYEAPHGARMPIGGYALAASRHMHDYGTTREQLGAVALAARAWAQLNPEAFRREPLDMQEYLAARIVSSPLGALDCCLVTDGAAAVVVTSRARARDLRKKPVAVLGAGAETTHKEIAAMPDLCVTGAKLSGQRAYAAAGYGPADMDMVQLYDAFTINTILFLEDLGFCPKGEGGRFVQDGAIAPGGALPVNTNGGGLSCVHPGMYGLFTLVEAVRQIRGEAGERQLAAADLALCHGNGGVLSSQTSVILGSMDTV</sequence>
<reference evidence="2 3" key="1">
    <citation type="submission" date="2020-07" db="EMBL/GenBank/DDBJ databases">
        <title>The complete genome of Paracoccus pantotrophus ACCC 10489.</title>
        <authorList>
            <person name="Si Y."/>
        </authorList>
    </citation>
    <scope>NUCLEOTIDE SEQUENCE [LARGE SCALE GENOMIC DNA]</scope>
    <source>
        <strain evidence="2 3">ACCC10489</strain>
        <plasmid evidence="2 3">unnamed1</plasmid>
    </source>
</reference>
<dbReference type="CDD" id="cd00829">
    <property type="entry name" value="SCP-x_thiolase"/>
    <property type="match status" value="1"/>
</dbReference>
<dbReference type="RefSeq" id="WP_028710221.1">
    <property type="nucleotide sequence ID" value="NZ_CP058691.1"/>
</dbReference>
<proteinExistence type="predicted"/>
<dbReference type="InterPro" id="IPR002155">
    <property type="entry name" value="Thiolase"/>
</dbReference>
<dbReference type="SUPFAM" id="SSF53901">
    <property type="entry name" value="Thiolase-like"/>
    <property type="match status" value="2"/>
</dbReference>
<dbReference type="InterPro" id="IPR016039">
    <property type="entry name" value="Thiolase-like"/>
</dbReference>
<dbReference type="EMBL" id="CP058691">
    <property type="protein sequence ID" value="QLH16733.1"/>
    <property type="molecule type" value="Genomic_DNA"/>
</dbReference>
<evidence type="ECO:0000313" key="3">
    <source>
        <dbReference type="Proteomes" id="UP000509322"/>
    </source>
</evidence>
<accession>A0A7H9BZU9</accession>
<dbReference type="AlphaFoldDB" id="A0A7H9BZU9"/>
<evidence type="ECO:0000259" key="1">
    <source>
        <dbReference type="Pfam" id="PF22691"/>
    </source>
</evidence>
<name>A0A7H9BZU9_PARPN</name>
<dbReference type="Proteomes" id="UP000509322">
    <property type="component" value="Plasmid unnamed1"/>
</dbReference>
<dbReference type="GO" id="GO:0003988">
    <property type="term" value="F:acetyl-CoA C-acyltransferase activity"/>
    <property type="evidence" value="ECO:0007669"/>
    <property type="project" value="UniProtKB-ARBA"/>
</dbReference>
<dbReference type="InterPro" id="IPR055140">
    <property type="entry name" value="Thiolase_C_2"/>
</dbReference>
<dbReference type="Gene3D" id="3.40.47.10">
    <property type="match status" value="1"/>
</dbReference>
<dbReference type="PIRSF" id="PIRSF000429">
    <property type="entry name" value="Ac-CoA_Ac_transf"/>
    <property type="match status" value="1"/>
</dbReference>
<dbReference type="PANTHER" id="PTHR42870:SF1">
    <property type="entry name" value="NON-SPECIFIC LIPID-TRANSFER PROTEIN-LIKE 2"/>
    <property type="match status" value="1"/>
</dbReference>
<evidence type="ECO:0000313" key="2">
    <source>
        <dbReference type="EMBL" id="QLH16733.1"/>
    </source>
</evidence>
<protein>
    <submittedName>
        <fullName evidence="2">Thiolase</fullName>
    </submittedName>
</protein>
<gene>
    <name evidence="2" type="ORF">HYQ43_21185</name>
</gene>
<dbReference type="NCBIfam" id="NF004811">
    <property type="entry name" value="PRK06158.1"/>
    <property type="match status" value="1"/>
</dbReference>
<dbReference type="Pfam" id="PF22691">
    <property type="entry name" value="Thiolase_C_1"/>
    <property type="match status" value="1"/>
</dbReference>
<keyword evidence="2" id="KW-0614">Plasmid</keyword>
<organism evidence="2 3">
    <name type="scientific">Paracoccus pantotrophus</name>
    <name type="common">Thiosphaera pantotropha</name>
    <dbReference type="NCBI Taxonomy" id="82367"/>
    <lineage>
        <taxon>Bacteria</taxon>
        <taxon>Pseudomonadati</taxon>
        <taxon>Pseudomonadota</taxon>
        <taxon>Alphaproteobacteria</taxon>
        <taxon>Rhodobacterales</taxon>
        <taxon>Paracoccaceae</taxon>
        <taxon>Paracoccus</taxon>
    </lineage>
</organism>
<feature type="domain" description="Thiolase C-terminal" evidence="1">
    <location>
        <begin position="238"/>
        <end position="380"/>
    </location>
</feature>
<dbReference type="PANTHER" id="PTHR42870">
    <property type="entry name" value="ACETYL-COA C-ACETYLTRANSFERASE"/>
    <property type="match status" value="1"/>
</dbReference>
<geneLocation type="plasmid" evidence="2 3">
    <name>unnamed1</name>
</geneLocation>